<gene>
    <name evidence="9" type="ORF">ACJMK2_034195</name>
</gene>
<dbReference type="PROSITE" id="PS50089">
    <property type="entry name" value="ZF_RING_2"/>
    <property type="match status" value="1"/>
</dbReference>
<organism evidence="9 10">
    <name type="scientific">Sinanodonta woodiana</name>
    <name type="common">Chinese pond mussel</name>
    <name type="synonym">Anodonta woodiana</name>
    <dbReference type="NCBI Taxonomy" id="1069815"/>
    <lineage>
        <taxon>Eukaryota</taxon>
        <taxon>Metazoa</taxon>
        <taxon>Spiralia</taxon>
        <taxon>Lophotrochozoa</taxon>
        <taxon>Mollusca</taxon>
        <taxon>Bivalvia</taxon>
        <taxon>Autobranchia</taxon>
        <taxon>Heteroconchia</taxon>
        <taxon>Palaeoheterodonta</taxon>
        <taxon>Unionida</taxon>
        <taxon>Unionoidea</taxon>
        <taxon>Unionidae</taxon>
        <taxon>Unioninae</taxon>
        <taxon>Sinanodonta</taxon>
    </lineage>
</organism>
<dbReference type="AlphaFoldDB" id="A0ABD3WSZ4"/>
<dbReference type="PROSITE" id="PS50145">
    <property type="entry name" value="ZF_TRAF"/>
    <property type="match status" value="1"/>
</dbReference>
<feature type="compositionally biased region" description="Acidic residues" evidence="6">
    <location>
        <begin position="760"/>
        <end position="769"/>
    </location>
</feature>
<dbReference type="Pfam" id="PF13639">
    <property type="entry name" value="zf-RING_2"/>
    <property type="match status" value="1"/>
</dbReference>
<feature type="compositionally biased region" description="Acidic residues" evidence="6">
    <location>
        <begin position="450"/>
        <end position="467"/>
    </location>
</feature>
<dbReference type="PANTHER" id="PTHR10131:SF157">
    <property type="entry name" value="RECEPTOR-ASSOCIATED FACTOR, PUTATIVE-RELATED"/>
    <property type="match status" value="1"/>
</dbReference>
<keyword evidence="3 4" id="KW-0862">Zinc</keyword>
<comment type="caution">
    <text evidence="9">The sequence shown here is derived from an EMBL/GenBank/DDBJ whole genome shotgun (WGS) entry which is preliminary data.</text>
</comment>
<feature type="compositionally biased region" description="Polar residues" evidence="6">
    <location>
        <begin position="657"/>
        <end position="668"/>
    </location>
</feature>
<feature type="zinc finger region" description="TRAF-type" evidence="4">
    <location>
        <begin position="101"/>
        <end position="151"/>
    </location>
</feature>
<evidence type="ECO:0000256" key="6">
    <source>
        <dbReference type="SAM" id="MobiDB-lite"/>
    </source>
</evidence>
<name>A0ABD3WSZ4_SINWO</name>
<accession>A0ABD3WSZ4</accession>
<reference evidence="9 10" key="1">
    <citation type="submission" date="2024-11" db="EMBL/GenBank/DDBJ databases">
        <title>Chromosome-level genome assembly of the freshwater bivalve Anodonta woodiana.</title>
        <authorList>
            <person name="Chen X."/>
        </authorList>
    </citation>
    <scope>NUCLEOTIDE SEQUENCE [LARGE SCALE GENOMIC DNA]</scope>
    <source>
        <strain evidence="9">MN2024</strain>
        <tissue evidence="9">Gills</tissue>
    </source>
</reference>
<feature type="compositionally biased region" description="Low complexity" evidence="6">
    <location>
        <begin position="723"/>
        <end position="755"/>
    </location>
</feature>
<feature type="region of interest" description="Disordered" evidence="6">
    <location>
        <begin position="1108"/>
        <end position="1153"/>
    </location>
</feature>
<feature type="region of interest" description="Disordered" evidence="6">
    <location>
        <begin position="646"/>
        <end position="773"/>
    </location>
</feature>
<dbReference type="InterPro" id="IPR013083">
    <property type="entry name" value="Znf_RING/FYVE/PHD"/>
</dbReference>
<protein>
    <submittedName>
        <fullName evidence="9">Uncharacterized protein</fullName>
    </submittedName>
</protein>
<feature type="compositionally biased region" description="Polar residues" evidence="6">
    <location>
        <begin position="407"/>
        <end position="419"/>
    </location>
</feature>
<keyword evidence="2 4" id="KW-0863">Zinc-finger</keyword>
<evidence type="ECO:0000256" key="2">
    <source>
        <dbReference type="ARBA" id="ARBA00022771"/>
    </source>
</evidence>
<feature type="compositionally biased region" description="Polar residues" evidence="6">
    <location>
        <begin position="387"/>
        <end position="397"/>
    </location>
</feature>
<feature type="region of interest" description="Disordered" evidence="6">
    <location>
        <begin position="1166"/>
        <end position="1185"/>
    </location>
</feature>
<feature type="region of interest" description="Disordered" evidence="6">
    <location>
        <begin position="387"/>
        <end position="628"/>
    </location>
</feature>
<dbReference type="InterPro" id="IPR017907">
    <property type="entry name" value="Znf_RING_CS"/>
</dbReference>
<feature type="region of interest" description="Disordered" evidence="6">
    <location>
        <begin position="349"/>
        <end position="371"/>
    </location>
</feature>
<feature type="compositionally biased region" description="Polar residues" evidence="6">
    <location>
        <begin position="477"/>
        <end position="523"/>
    </location>
</feature>
<evidence type="ECO:0000256" key="3">
    <source>
        <dbReference type="ARBA" id="ARBA00022833"/>
    </source>
</evidence>
<dbReference type="PROSITE" id="PS00518">
    <property type="entry name" value="ZF_RING_1"/>
    <property type="match status" value="1"/>
</dbReference>
<dbReference type="InterPro" id="IPR001293">
    <property type="entry name" value="Znf_TRAF"/>
</dbReference>
<proteinExistence type="predicted"/>
<keyword evidence="10" id="KW-1185">Reference proteome</keyword>
<dbReference type="SMART" id="SM00184">
    <property type="entry name" value="RING"/>
    <property type="match status" value="1"/>
</dbReference>
<keyword evidence="1 4" id="KW-0479">Metal-binding</keyword>
<evidence type="ECO:0000256" key="4">
    <source>
        <dbReference type="PROSITE-ProRule" id="PRU00207"/>
    </source>
</evidence>
<dbReference type="EMBL" id="JBJQND010000005">
    <property type="protein sequence ID" value="KAL3876333.1"/>
    <property type="molecule type" value="Genomic_DNA"/>
</dbReference>
<evidence type="ECO:0000313" key="9">
    <source>
        <dbReference type="EMBL" id="KAL3876333.1"/>
    </source>
</evidence>
<evidence type="ECO:0000259" key="7">
    <source>
        <dbReference type="PROSITE" id="PS50089"/>
    </source>
</evidence>
<dbReference type="InterPro" id="IPR001841">
    <property type="entry name" value="Znf_RING"/>
</dbReference>
<feature type="compositionally biased region" description="Acidic residues" evidence="6">
    <location>
        <begin position="1120"/>
        <end position="1135"/>
    </location>
</feature>
<feature type="compositionally biased region" description="Acidic residues" evidence="6">
    <location>
        <begin position="1144"/>
        <end position="1153"/>
    </location>
</feature>
<feature type="compositionally biased region" description="Polar residues" evidence="6">
    <location>
        <begin position="699"/>
        <end position="709"/>
    </location>
</feature>
<dbReference type="GO" id="GO:0008270">
    <property type="term" value="F:zinc ion binding"/>
    <property type="evidence" value="ECO:0007669"/>
    <property type="project" value="UniProtKB-KW"/>
</dbReference>
<dbReference type="Proteomes" id="UP001634394">
    <property type="component" value="Unassembled WGS sequence"/>
</dbReference>
<keyword evidence="5" id="KW-0175">Coiled coil</keyword>
<dbReference type="SUPFAM" id="SSF57850">
    <property type="entry name" value="RING/U-box"/>
    <property type="match status" value="1"/>
</dbReference>
<feature type="domain" description="RING-type" evidence="7">
    <location>
        <begin position="19"/>
        <end position="57"/>
    </location>
</feature>
<evidence type="ECO:0000256" key="1">
    <source>
        <dbReference type="ARBA" id="ARBA00022723"/>
    </source>
</evidence>
<sequence length="1185" mass="130302">MSRYDVDKFDPAPDPDLICCICQCVLDGAVECPCRHVFCRVCIETWLRNRHTCPTCRDTLRKTDLKPVLPLVQNMLNRLLMSCDFRVNGCPEKIMLEHFETHIKICGYERCVCRFAKCGLSILRKHLKQHEDEECDHRELQCTQGCSLMVPLNQAVTHNCIQALKDHITEKNNLIETLKSRLQELNSLTQSLNEQIEELRRHVEEPQNDSFISDTSDTDFTAFSSDVSMHEDEDENQTTRHVHIIHTDNPASPDDSRVVHLPLELINFENRYSLRSRTTQQQHLPTQYQAGVNVSVTSSVSSTSQTSQPQTSTSITYFTSSLSQLPSLRVSSSQTVNQNLLRYSDVQMSRDGNRSSQQNSSQSSVSATGSGTLQVTPASVTFHSESNNNQLEMSSEQAEPEVVDSDSALSPLSQYSSDTFDYLSSPPASGSTFVDDEGEDGNGEDNSGGGDDDDDDDNDDDDDENCDYDYYSEQRDPSTPGSNSSFHSSWTNTSHQSELLRSSPVNTDCDNRSVSAKSTDSTLQSSRSRGSFSIQSGGNDWGISPSQRRWSQQSHSSSNSTWSSYHSENKDSSHQKYSSHSDSSDQESSSRHCSSSSNKPQIGSARSEEDSAPHSSNDEDAVSSFSNRTCNSDHFAVSENLQQLAVDMAEQSHHSDWNCSDPGQNNTIADGFESDASFTTPNRYAESHSDSDFDGVKSESVTVGQNSGSHKSHCSGESDTTERSPSSSESTETITSHVSNTSDSSGLDGSSDSESWTCEEAADNQPSEDEPSKHIIHSVYRTSTQTSNSLTTPSNNQLWSKSNFTSNAVQLPTVTSSGYNWNQTDQSAISFKSERSSVSHVITSTHHNALHSTNKAKSTTVQVRSEAPVIVITDSEEEASKRSIDSKPIQRILTEMDSQPRNSLTWPRYRLFKENNQQRTLPGYSGHGTSSTAIGTKDINKKRKFDPVSEYLVNGTSLSSYKRCKVETVGTPVWGQSNSTAISQSVPPSVNVQIDLSLFNISGNTLLAQPLVPTVPENNTQFSGSADKKAVPSNSSTQVPPLLVAGVANGDAQNRNVLKENNSGFAVSRPVESVDTRRVEHGTSSRCKPITIMGRNNVYKASNIASSGGWSAAQQTSDQDLSDTDGTDDTWEPDDNSLQMSDDTFSDDIESDESYEVLVPKSIAELLDECDSGDTDVSWAPDMED</sequence>
<feature type="compositionally biased region" description="Low complexity" evidence="6">
    <location>
        <begin position="355"/>
        <end position="366"/>
    </location>
</feature>
<feature type="coiled-coil region" evidence="5">
    <location>
        <begin position="161"/>
        <end position="205"/>
    </location>
</feature>
<evidence type="ECO:0000313" key="10">
    <source>
        <dbReference type="Proteomes" id="UP001634394"/>
    </source>
</evidence>
<feature type="compositionally biased region" description="Basic and acidic residues" evidence="6">
    <location>
        <begin position="685"/>
        <end position="697"/>
    </location>
</feature>
<feature type="compositionally biased region" description="Acidic residues" evidence="6">
    <location>
        <begin position="434"/>
        <end position="443"/>
    </location>
</feature>
<evidence type="ECO:0000256" key="5">
    <source>
        <dbReference type="SAM" id="Coils"/>
    </source>
</evidence>
<dbReference type="SUPFAM" id="SSF49599">
    <property type="entry name" value="TRAF domain-like"/>
    <property type="match status" value="1"/>
</dbReference>
<dbReference type="PANTHER" id="PTHR10131">
    <property type="entry name" value="TNF RECEPTOR ASSOCIATED FACTOR"/>
    <property type="match status" value="1"/>
</dbReference>
<feature type="domain" description="TRAF-type" evidence="8">
    <location>
        <begin position="101"/>
        <end position="151"/>
    </location>
</feature>
<dbReference type="Gene3D" id="3.30.40.10">
    <property type="entry name" value="Zinc/RING finger domain, C3HC4 (zinc finger)"/>
    <property type="match status" value="2"/>
</dbReference>
<evidence type="ECO:0000259" key="8">
    <source>
        <dbReference type="PROSITE" id="PS50145"/>
    </source>
</evidence>
<feature type="compositionally biased region" description="Low complexity" evidence="6">
    <location>
        <begin position="524"/>
        <end position="566"/>
    </location>
</feature>